<evidence type="ECO:0000256" key="6">
    <source>
        <dbReference type="RuleBase" id="RU000560"/>
    </source>
</evidence>
<evidence type="ECO:0000313" key="8">
    <source>
        <dbReference type="Proteomes" id="UP000177982"/>
    </source>
</evidence>
<dbReference type="InterPro" id="IPR005813">
    <property type="entry name" value="Ribosomal_bL20"/>
</dbReference>
<dbReference type="Proteomes" id="UP000177982">
    <property type="component" value="Unassembled WGS sequence"/>
</dbReference>
<dbReference type="AlphaFoldDB" id="A0A1G2L299"/>
<dbReference type="GO" id="GO:0006412">
    <property type="term" value="P:translation"/>
    <property type="evidence" value="ECO:0007669"/>
    <property type="project" value="InterPro"/>
</dbReference>
<keyword evidence="5 6" id="KW-0694">RNA-binding</keyword>
<dbReference type="GO" id="GO:0000027">
    <property type="term" value="P:ribosomal large subunit assembly"/>
    <property type="evidence" value="ECO:0007669"/>
    <property type="project" value="UniProtKB-UniRule"/>
</dbReference>
<dbReference type="GO" id="GO:0005840">
    <property type="term" value="C:ribosome"/>
    <property type="evidence" value="ECO:0007669"/>
    <property type="project" value="UniProtKB-KW"/>
</dbReference>
<gene>
    <name evidence="5" type="primary">rplT</name>
    <name evidence="7" type="ORF">A2934_00845</name>
</gene>
<dbReference type="Gene3D" id="1.10.1900.20">
    <property type="entry name" value="Ribosomal protein L20"/>
    <property type="match status" value="1"/>
</dbReference>
<accession>A0A1G2L299</accession>
<dbReference type="CDD" id="cd07026">
    <property type="entry name" value="Ribosomal_L20"/>
    <property type="match status" value="1"/>
</dbReference>
<evidence type="ECO:0000256" key="2">
    <source>
        <dbReference type="ARBA" id="ARBA00022980"/>
    </source>
</evidence>
<dbReference type="PRINTS" id="PR00062">
    <property type="entry name" value="RIBOSOMALL20"/>
</dbReference>
<keyword evidence="2 5" id="KW-0689">Ribosomal protein</keyword>
<dbReference type="SUPFAM" id="SSF74731">
    <property type="entry name" value="Ribosomal protein L20"/>
    <property type="match status" value="1"/>
</dbReference>
<proteinExistence type="inferred from homology"/>
<evidence type="ECO:0000256" key="4">
    <source>
        <dbReference type="ARBA" id="ARBA00035172"/>
    </source>
</evidence>
<comment type="similarity">
    <text evidence="1 5 6">Belongs to the bacterial ribosomal protein bL20 family.</text>
</comment>
<dbReference type="PANTHER" id="PTHR10986">
    <property type="entry name" value="39S RIBOSOMAL PROTEIN L20"/>
    <property type="match status" value="1"/>
</dbReference>
<evidence type="ECO:0000256" key="5">
    <source>
        <dbReference type="HAMAP-Rule" id="MF_00382"/>
    </source>
</evidence>
<evidence type="ECO:0000256" key="1">
    <source>
        <dbReference type="ARBA" id="ARBA00007698"/>
    </source>
</evidence>
<protein>
    <recommendedName>
        <fullName evidence="4 5">Large ribosomal subunit protein bL20</fullName>
    </recommendedName>
</protein>
<dbReference type="GO" id="GO:0003735">
    <property type="term" value="F:structural constituent of ribosome"/>
    <property type="evidence" value="ECO:0007669"/>
    <property type="project" value="InterPro"/>
</dbReference>
<keyword evidence="5 6" id="KW-0699">rRNA-binding</keyword>
<dbReference type="EMBL" id="MHQO01000067">
    <property type="protein sequence ID" value="OHA04872.1"/>
    <property type="molecule type" value="Genomic_DNA"/>
</dbReference>
<keyword evidence="3 5" id="KW-0687">Ribonucleoprotein</keyword>
<sequence>MVRVKRGVIARKRRKKILKAAKGFRWGRKSKERLAREALLHALPYAFVGRKQKKRNFRRLWQIKIGAASRENGMNYSTFIHKLKEKNIALDRKILAELAEFHPEVFKRVIEAAEK</sequence>
<dbReference type="GO" id="GO:1990904">
    <property type="term" value="C:ribonucleoprotein complex"/>
    <property type="evidence" value="ECO:0007669"/>
    <property type="project" value="UniProtKB-KW"/>
</dbReference>
<reference evidence="7 8" key="1">
    <citation type="journal article" date="2016" name="Nat. Commun.">
        <title>Thousands of microbial genomes shed light on interconnected biogeochemical processes in an aquifer system.</title>
        <authorList>
            <person name="Anantharaman K."/>
            <person name="Brown C.T."/>
            <person name="Hug L.A."/>
            <person name="Sharon I."/>
            <person name="Castelle C.J."/>
            <person name="Probst A.J."/>
            <person name="Thomas B.C."/>
            <person name="Singh A."/>
            <person name="Wilkins M.J."/>
            <person name="Karaoz U."/>
            <person name="Brodie E.L."/>
            <person name="Williams K.H."/>
            <person name="Hubbard S.S."/>
            <person name="Banfield J.F."/>
        </authorList>
    </citation>
    <scope>NUCLEOTIDE SEQUENCE [LARGE SCALE GENOMIC DNA]</scope>
</reference>
<comment type="caution">
    <text evidence="7">The sequence shown here is derived from an EMBL/GenBank/DDBJ whole genome shotgun (WGS) entry which is preliminary data.</text>
</comment>
<evidence type="ECO:0000256" key="3">
    <source>
        <dbReference type="ARBA" id="ARBA00023274"/>
    </source>
</evidence>
<name>A0A1G2L299_9BACT</name>
<dbReference type="InterPro" id="IPR035566">
    <property type="entry name" value="Ribosomal_protein_bL20_C"/>
</dbReference>
<evidence type="ECO:0000313" key="7">
    <source>
        <dbReference type="EMBL" id="OHA04872.1"/>
    </source>
</evidence>
<dbReference type="FunFam" id="1.10.1900.20:FF:000001">
    <property type="entry name" value="50S ribosomal protein L20"/>
    <property type="match status" value="1"/>
</dbReference>
<dbReference type="GO" id="GO:0019843">
    <property type="term" value="F:rRNA binding"/>
    <property type="evidence" value="ECO:0007669"/>
    <property type="project" value="UniProtKB-UniRule"/>
</dbReference>
<dbReference type="NCBIfam" id="TIGR01032">
    <property type="entry name" value="rplT_bact"/>
    <property type="match status" value="1"/>
</dbReference>
<dbReference type="HAMAP" id="MF_00382">
    <property type="entry name" value="Ribosomal_bL20"/>
    <property type="match status" value="1"/>
</dbReference>
<dbReference type="Gene3D" id="6.10.160.10">
    <property type="match status" value="1"/>
</dbReference>
<comment type="function">
    <text evidence="5 6">Binds directly to 23S ribosomal RNA and is necessary for the in vitro assembly process of the 50S ribosomal subunit. It is not involved in the protein synthesizing functions of that subunit.</text>
</comment>
<organism evidence="7 8">
    <name type="scientific">Candidatus Sungbacteria bacterium RIFCSPLOWO2_01_FULL_47_10</name>
    <dbReference type="NCBI Taxonomy" id="1802276"/>
    <lineage>
        <taxon>Bacteria</taxon>
        <taxon>Candidatus Sungiibacteriota</taxon>
    </lineage>
</organism>
<dbReference type="Pfam" id="PF00453">
    <property type="entry name" value="Ribosomal_L20"/>
    <property type="match status" value="1"/>
</dbReference>